<dbReference type="Proteomes" id="UP001499987">
    <property type="component" value="Unassembled WGS sequence"/>
</dbReference>
<feature type="region of interest" description="Disordered" evidence="1">
    <location>
        <begin position="48"/>
        <end position="73"/>
    </location>
</feature>
<evidence type="ECO:0000313" key="2">
    <source>
        <dbReference type="EMBL" id="GAA1103741.1"/>
    </source>
</evidence>
<reference evidence="3" key="1">
    <citation type="journal article" date="2019" name="Int. J. Syst. Evol. Microbiol.">
        <title>The Global Catalogue of Microorganisms (GCM) 10K type strain sequencing project: providing services to taxonomists for standard genome sequencing and annotation.</title>
        <authorList>
            <consortium name="The Broad Institute Genomics Platform"/>
            <consortium name="The Broad Institute Genome Sequencing Center for Infectious Disease"/>
            <person name="Wu L."/>
            <person name="Ma J."/>
        </authorList>
    </citation>
    <scope>NUCLEOTIDE SEQUENCE [LARGE SCALE GENOMIC DNA]</scope>
    <source>
        <strain evidence="3">JCM 13002</strain>
    </source>
</reference>
<proteinExistence type="predicted"/>
<keyword evidence="3" id="KW-1185">Reference proteome</keyword>
<name>A0ABP4EG46_9ACTN</name>
<protein>
    <submittedName>
        <fullName evidence="2">Uncharacterized protein</fullName>
    </submittedName>
</protein>
<dbReference type="EMBL" id="BAAALD010000060">
    <property type="protein sequence ID" value="GAA1103741.1"/>
    <property type="molecule type" value="Genomic_DNA"/>
</dbReference>
<evidence type="ECO:0000313" key="3">
    <source>
        <dbReference type="Proteomes" id="UP001499987"/>
    </source>
</evidence>
<accession>A0ABP4EG46</accession>
<gene>
    <name evidence="2" type="ORF">GCM10009663_52670</name>
</gene>
<evidence type="ECO:0000256" key="1">
    <source>
        <dbReference type="SAM" id="MobiDB-lite"/>
    </source>
</evidence>
<organism evidence="2 3">
    <name type="scientific">Kitasatospora arboriphila</name>
    <dbReference type="NCBI Taxonomy" id="258052"/>
    <lineage>
        <taxon>Bacteria</taxon>
        <taxon>Bacillati</taxon>
        <taxon>Actinomycetota</taxon>
        <taxon>Actinomycetes</taxon>
        <taxon>Kitasatosporales</taxon>
        <taxon>Streptomycetaceae</taxon>
        <taxon>Kitasatospora</taxon>
    </lineage>
</organism>
<sequence>MPVEFLRILRHVRSGDRAAAVTVPHRQRRRSTCSAARPDLVARLIDDQKMTPEGVRSPPAACVDDALGSGSTP</sequence>
<comment type="caution">
    <text evidence="2">The sequence shown here is derived from an EMBL/GenBank/DDBJ whole genome shotgun (WGS) entry which is preliminary data.</text>
</comment>